<dbReference type="Pfam" id="PF24389">
    <property type="entry name" value="ORC-CDC6-like"/>
    <property type="match status" value="1"/>
</dbReference>
<organism evidence="1 2">
    <name type="scientific">Dysgonomonas alginatilytica</name>
    <dbReference type="NCBI Taxonomy" id="1605892"/>
    <lineage>
        <taxon>Bacteria</taxon>
        <taxon>Pseudomonadati</taxon>
        <taxon>Bacteroidota</taxon>
        <taxon>Bacteroidia</taxon>
        <taxon>Bacteroidales</taxon>
        <taxon>Dysgonomonadaceae</taxon>
        <taxon>Dysgonomonas</taxon>
    </lineage>
</organism>
<keyword evidence="2" id="KW-1185">Reference proteome</keyword>
<protein>
    <submittedName>
        <fullName evidence="1">Uncharacterized protein</fullName>
    </submittedName>
</protein>
<accession>A0A2V3PHQ9</accession>
<dbReference type="OrthoDB" id="2080613at2"/>
<comment type="caution">
    <text evidence="1">The sequence shown here is derived from an EMBL/GenBank/DDBJ whole genome shotgun (WGS) entry which is preliminary data.</text>
</comment>
<gene>
    <name evidence="1" type="ORF">CLV62_14416</name>
</gene>
<dbReference type="RefSeq" id="WP_110312554.1">
    <property type="nucleotide sequence ID" value="NZ_QICL01000044.1"/>
</dbReference>
<name>A0A2V3PHQ9_9BACT</name>
<evidence type="ECO:0000313" key="2">
    <source>
        <dbReference type="Proteomes" id="UP000247973"/>
    </source>
</evidence>
<dbReference type="AlphaFoldDB" id="A0A2V3PHQ9"/>
<sequence length="635" mass="74289">MNNRINPFSDNRREREKDSVIILNYEDSIKWFSNSNYLFEGHRGSGKTSILTAYNYEFVWRKDSPIRPCKELENIYSNPNFIGVIYKCENQDKSTWQNWANINTQKNAQYLYTTYLNFFFAEKFIEAVLKIILSDDKYKEELSEEYLFINTVLDKAFPLIKNRPILFDYSLTSLKILFSDIHNSIRHSIIYEDSFNEIKNEICIHDNCSLIVEICKLIQKHFSSFKDILFFPLIDDVNRLTKWQLQCINSMLLNVENPISIKLSCVFGLYETKGSIDGRIIGNSDLSTIYLGYDNDITKISKQKDITPLLEEIFNIRVKSIYSNISHIDLEELFGKTPDLNNLLLETLATSQKTDVQELVDCYQKSGEKYFTDFWLDNENIRQPIKEKSSLNKLEKRQRDSSIYNKFRQTAIFTIIDHYNLGGKGFTYSSLDIIKHLICGSVRNFLKICELLWEDIENLIENDEITRQLDNDLQNKAIRKTAEHVFLGVDDRSLKEGSETTCRTICVRLSTLFKLFISKDSLKKTTECLSLRIKRSEQSDNIEDIIESIVLFEAFIKHEDKDDYLIGLHPILSPHFNLPYRSPFYYPHSVSSREFSDLIMGTDQEAKEAIETIFSKRIGIEKNQLTIFDDAEEMD</sequence>
<reference evidence="1 2" key="1">
    <citation type="submission" date="2018-03" db="EMBL/GenBank/DDBJ databases">
        <title>Genomic Encyclopedia of Archaeal and Bacterial Type Strains, Phase II (KMG-II): from individual species to whole genera.</title>
        <authorList>
            <person name="Goeker M."/>
        </authorList>
    </citation>
    <scope>NUCLEOTIDE SEQUENCE [LARGE SCALE GENOMIC DNA]</scope>
    <source>
        <strain evidence="1 2">DSM 100214</strain>
    </source>
</reference>
<dbReference type="EMBL" id="QICL01000044">
    <property type="protein sequence ID" value="PXV58804.1"/>
    <property type="molecule type" value="Genomic_DNA"/>
</dbReference>
<dbReference type="Proteomes" id="UP000247973">
    <property type="component" value="Unassembled WGS sequence"/>
</dbReference>
<proteinExistence type="predicted"/>
<dbReference type="InterPro" id="IPR056955">
    <property type="entry name" value="ORC-CDC6-like"/>
</dbReference>
<evidence type="ECO:0000313" key="1">
    <source>
        <dbReference type="EMBL" id="PXV58804.1"/>
    </source>
</evidence>